<evidence type="ECO:0000313" key="2">
    <source>
        <dbReference type="EMBL" id="PNJ95299.1"/>
    </source>
</evidence>
<feature type="non-terminal residue" evidence="2">
    <location>
        <position position="1"/>
    </location>
</feature>
<accession>A0ABX4WKN9</accession>
<evidence type="ECO:0000259" key="1">
    <source>
        <dbReference type="PROSITE" id="PS50994"/>
    </source>
</evidence>
<comment type="caution">
    <text evidence="2">The sequence shown here is derived from an EMBL/GenBank/DDBJ whole genome shotgun (WGS) entry which is preliminary data.</text>
</comment>
<gene>
    <name evidence="2" type="ORF">CEP15_11915</name>
</gene>
<reference evidence="2 3" key="1">
    <citation type="submission" date="2017-06" db="EMBL/GenBank/DDBJ databases">
        <title>Genome variation in co-occurring toxic Cylindrospermopsis raciborskii strains determines phenotypic plasticity.</title>
        <authorList>
            <person name="Willis A."/>
            <person name="Woodhouse J."/>
            <person name="Ongley S."/>
            <person name="Jex A."/>
            <person name="Burford M."/>
            <person name="Neilan B."/>
        </authorList>
    </citation>
    <scope>NUCLEOTIDE SEQUENCE [LARGE SCALE GENOMIC DNA]</scope>
    <source>
        <strain evidence="2 3">C07</strain>
    </source>
</reference>
<dbReference type="PROSITE" id="PS50994">
    <property type="entry name" value="INTEGRASE"/>
    <property type="match status" value="1"/>
</dbReference>
<proteinExistence type="predicted"/>
<organism evidence="2 3">
    <name type="scientific">Cylindrospermopsis raciborskii C07</name>
    <dbReference type="NCBI Taxonomy" id="2014886"/>
    <lineage>
        <taxon>Bacteria</taxon>
        <taxon>Bacillati</taxon>
        <taxon>Cyanobacteriota</taxon>
        <taxon>Cyanophyceae</taxon>
        <taxon>Nostocales</taxon>
        <taxon>Aphanizomenonaceae</taxon>
        <taxon>Cylindrospermopsis</taxon>
    </lineage>
</organism>
<dbReference type="Proteomes" id="UP000236284">
    <property type="component" value="Unassembled WGS sequence"/>
</dbReference>
<dbReference type="EMBL" id="NJHS01000106">
    <property type="protein sequence ID" value="PNJ95299.1"/>
    <property type="molecule type" value="Genomic_DNA"/>
</dbReference>
<dbReference type="PANTHER" id="PTHR10948:SF23">
    <property type="entry name" value="TRANSPOSASE INSI FOR INSERTION SEQUENCE ELEMENT IS30A-RELATED"/>
    <property type="match status" value="1"/>
</dbReference>
<dbReference type="RefSeq" id="WP_102938912.1">
    <property type="nucleotide sequence ID" value="NZ_NJHS01000106.1"/>
</dbReference>
<dbReference type="Gene3D" id="3.30.420.10">
    <property type="entry name" value="Ribonuclease H-like superfamily/Ribonuclease H"/>
    <property type="match status" value="1"/>
</dbReference>
<dbReference type="InterPro" id="IPR053392">
    <property type="entry name" value="Transposase_IS30-like"/>
</dbReference>
<dbReference type="InterPro" id="IPR001584">
    <property type="entry name" value="Integrase_cat-core"/>
</dbReference>
<sequence>NKPKAVKFSTQMKQQAVKWLSVEKWSPEIISVKGHQTGKCPMSIESLYKWIWQCKHGNKEADTPYKKIYTHLRHGKRRRKRGNRKDSRGIIHNRVSIEKRPTIVQKRNRPGDIEVDFMMGKNHKGALLVLTDRATLHTNLHKLEHRQSIDVSKAIIKKLKKAQYPIHTMTFDNDKGFADHMMVADALKINTYFTRPYTSQDKGTVENRIGQIRRFFPKKTDLSKVTNQSVKQVEKLLNDRPVRKFNYKTPNQVLQGKIALIT</sequence>
<dbReference type="PANTHER" id="PTHR10948">
    <property type="entry name" value="TRANSPOSASE"/>
    <property type="match status" value="1"/>
</dbReference>
<evidence type="ECO:0000313" key="3">
    <source>
        <dbReference type="Proteomes" id="UP000236284"/>
    </source>
</evidence>
<dbReference type="NCBIfam" id="NF033563">
    <property type="entry name" value="transpos_IS30"/>
    <property type="match status" value="1"/>
</dbReference>
<feature type="domain" description="Integrase catalytic" evidence="1">
    <location>
        <begin position="106"/>
        <end position="258"/>
    </location>
</feature>
<dbReference type="SUPFAM" id="SSF53098">
    <property type="entry name" value="Ribonuclease H-like"/>
    <property type="match status" value="1"/>
</dbReference>
<keyword evidence="3" id="KW-1185">Reference proteome</keyword>
<protein>
    <submittedName>
        <fullName evidence="2">IS30 family transposase</fullName>
    </submittedName>
</protein>
<dbReference type="InterPro" id="IPR012337">
    <property type="entry name" value="RNaseH-like_sf"/>
</dbReference>
<dbReference type="InterPro" id="IPR036397">
    <property type="entry name" value="RNaseH_sf"/>
</dbReference>
<dbReference type="InterPro" id="IPR051917">
    <property type="entry name" value="Transposase-Integrase"/>
</dbReference>
<name>A0ABX4WKN9_9CYAN</name>